<dbReference type="RefSeq" id="XP_002788767.1">
    <property type="nucleotide sequence ID" value="XM_002788721.1"/>
</dbReference>
<accession>C5K5E1</accession>
<organism evidence="2">
    <name type="scientific">Perkinsus marinus (strain ATCC 50983 / TXsc)</name>
    <dbReference type="NCBI Taxonomy" id="423536"/>
    <lineage>
        <taxon>Eukaryota</taxon>
        <taxon>Sar</taxon>
        <taxon>Alveolata</taxon>
        <taxon>Perkinsozoa</taxon>
        <taxon>Perkinsea</taxon>
        <taxon>Perkinsida</taxon>
        <taxon>Perkinsidae</taxon>
        <taxon>Perkinsus</taxon>
    </lineage>
</organism>
<dbReference type="Proteomes" id="UP000007800">
    <property type="component" value="Unassembled WGS sequence"/>
</dbReference>
<sequence length="67" mass="7359">MSFRDSPEPRRVDLAGMFGCLADAGDAGVMALESELTTCMKEADEWRLWRNNPSSKVDRTAVLGPSI</sequence>
<dbReference type="AlphaFoldDB" id="C5K5E1"/>
<name>C5K5E1_PERM5</name>
<proteinExistence type="predicted"/>
<reference evidence="1 2" key="1">
    <citation type="submission" date="2008-07" db="EMBL/GenBank/DDBJ databases">
        <authorList>
            <person name="El-Sayed N."/>
            <person name="Caler E."/>
            <person name="Inman J."/>
            <person name="Amedeo P."/>
            <person name="Hass B."/>
            <person name="Wortman J."/>
        </authorList>
    </citation>
    <scope>NUCLEOTIDE SEQUENCE [LARGE SCALE GENOMIC DNA]</scope>
    <source>
        <strain evidence="2">ATCC 50983 / TXsc</strain>
    </source>
</reference>
<evidence type="ECO:0000313" key="1">
    <source>
        <dbReference type="EMBL" id="EER20563.1"/>
    </source>
</evidence>
<dbReference type="GeneID" id="9054111"/>
<evidence type="ECO:0000313" key="2">
    <source>
        <dbReference type="Proteomes" id="UP000007800"/>
    </source>
</evidence>
<protein>
    <submittedName>
        <fullName evidence="1">Uncharacterized protein</fullName>
    </submittedName>
</protein>
<keyword evidence="2" id="KW-1185">Reference proteome</keyword>
<gene>
    <name evidence="1" type="ORF">Pmar_PMAR010310</name>
</gene>
<dbReference type="EMBL" id="GG670562">
    <property type="protein sequence ID" value="EER20563.1"/>
    <property type="molecule type" value="Genomic_DNA"/>
</dbReference>
<dbReference type="InParanoid" id="C5K5E1"/>